<gene>
    <name evidence="1" type="ORF">GQ651_05955</name>
</gene>
<dbReference type="InterPro" id="IPR011227">
    <property type="entry name" value="UCP029730"/>
</dbReference>
<dbReference type="InterPro" id="IPR007709">
    <property type="entry name" value="N-FG_amidohydro"/>
</dbReference>
<evidence type="ECO:0000313" key="1">
    <source>
        <dbReference type="EMBL" id="MXQ07386.1"/>
    </source>
</evidence>
<dbReference type="AlphaFoldDB" id="A0A7C9IRD0"/>
<dbReference type="GO" id="GO:0016787">
    <property type="term" value="F:hydrolase activity"/>
    <property type="evidence" value="ECO:0007669"/>
    <property type="project" value="UniProtKB-KW"/>
</dbReference>
<dbReference type="EMBL" id="WUPT01000001">
    <property type="protein sequence ID" value="MXQ07386.1"/>
    <property type="molecule type" value="Genomic_DNA"/>
</dbReference>
<dbReference type="PIRSF" id="PIRSF029730">
    <property type="entry name" value="UCP029730"/>
    <property type="match status" value="1"/>
</dbReference>
<keyword evidence="1" id="KW-0378">Hydrolase</keyword>
<sequence>MNEALSPTALLSHDDPDAVEMVNAGSARDVLLVCEHAGNTVPASLGRLGLSDDLFESHIGWDIGAEAVARRMAAALDLPLIIQRYSRLIIDCNRPPGGEGSVPALTGGIPVPGNQRLGQDAFDARRRAVFDPYDAALSRAFLRPRLRAVFSIHSFTPDFPGEHRPWDAGFLSRKDIPTARALIDRISAVEPSLSLALNEPYQIEDATDWLIPRYAEALNMRHCLIEVRNTHITDAAGQERWATLLSDAINAIMETPQ</sequence>
<evidence type="ECO:0000313" key="2">
    <source>
        <dbReference type="Proteomes" id="UP000480350"/>
    </source>
</evidence>
<dbReference type="Gene3D" id="3.40.630.40">
    <property type="entry name" value="Zn-dependent exopeptidases"/>
    <property type="match status" value="1"/>
</dbReference>
<protein>
    <submittedName>
        <fullName evidence="1">N-formylglutamate amidohydrolase</fullName>
    </submittedName>
</protein>
<dbReference type="Pfam" id="PF05013">
    <property type="entry name" value="FGase"/>
    <property type="match status" value="1"/>
</dbReference>
<keyword evidence="2" id="KW-1185">Reference proteome</keyword>
<dbReference type="Proteomes" id="UP000480350">
    <property type="component" value="Unassembled WGS sequence"/>
</dbReference>
<reference evidence="1 2" key="2">
    <citation type="submission" date="2020-03" db="EMBL/GenBank/DDBJ databases">
        <title>Kangsaoukella pontilimi gen. nov., sp. nov., a new member of the family Rhodobacteraceae isolated from a tidal mudflat.</title>
        <authorList>
            <person name="Kim I.S."/>
        </authorList>
    </citation>
    <scope>NUCLEOTIDE SEQUENCE [LARGE SCALE GENOMIC DNA]</scope>
    <source>
        <strain evidence="1 2">GH1-50</strain>
    </source>
</reference>
<comment type="caution">
    <text evidence="1">The sequence shown here is derived from an EMBL/GenBank/DDBJ whole genome shotgun (WGS) entry which is preliminary data.</text>
</comment>
<name>A0A7C9IRD0_9RHOB</name>
<proteinExistence type="predicted"/>
<accession>A0A7C9IRD0</accession>
<dbReference type="RefSeq" id="WP_160763261.1">
    <property type="nucleotide sequence ID" value="NZ_WUPT01000001.1"/>
</dbReference>
<organism evidence="1 2">
    <name type="scientific">Kangsaoukella pontilimi</name>
    <dbReference type="NCBI Taxonomy" id="2691042"/>
    <lineage>
        <taxon>Bacteria</taxon>
        <taxon>Pseudomonadati</taxon>
        <taxon>Pseudomonadota</taxon>
        <taxon>Alphaproteobacteria</taxon>
        <taxon>Rhodobacterales</taxon>
        <taxon>Paracoccaceae</taxon>
        <taxon>Kangsaoukella</taxon>
    </lineage>
</organism>
<dbReference type="SUPFAM" id="SSF53187">
    <property type="entry name" value="Zn-dependent exopeptidases"/>
    <property type="match status" value="1"/>
</dbReference>
<reference evidence="1 2" key="1">
    <citation type="submission" date="2019-12" db="EMBL/GenBank/DDBJ databases">
        <authorList>
            <person name="Lee S.D."/>
        </authorList>
    </citation>
    <scope>NUCLEOTIDE SEQUENCE [LARGE SCALE GENOMIC DNA]</scope>
    <source>
        <strain evidence="1 2">GH1-50</strain>
    </source>
</reference>